<feature type="transmembrane region" description="Helical" evidence="1">
    <location>
        <begin position="194"/>
        <end position="211"/>
    </location>
</feature>
<feature type="transmembrane region" description="Helical" evidence="1">
    <location>
        <begin position="226"/>
        <end position="244"/>
    </location>
</feature>
<keyword evidence="1" id="KW-0812">Transmembrane</keyword>
<feature type="domain" description="Acyltransferase 3" evidence="2">
    <location>
        <begin position="5"/>
        <end position="310"/>
    </location>
</feature>
<feature type="transmembrane region" description="Helical" evidence="1">
    <location>
        <begin position="25"/>
        <end position="50"/>
    </location>
</feature>
<dbReference type="RefSeq" id="WP_197004019.1">
    <property type="nucleotide sequence ID" value="NZ_BONS01000022.1"/>
</dbReference>
<name>A0A8J7GB41_9ACTN</name>
<keyword evidence="1" id="KW-0472">Membrane</keyword>
<comment type="caution">
    <text evidence="3">The sequence shown here is derived from an EMBL/GenBank/DDBJ whole genome shotgun (WGS) entry which is preliminary data.</text>
</comment>
<feature type="transmembrane region" description="Helical" evidence="1">
    <location>
        <begin position="70"/>
        <end position="95"/>
    </location>
</feature>
<dbReference type="InterPro" id="IPR002656">
    <property type="entry name" value="Acyl_transf_3_dom"/>
</dbReference>
<accession>A0A8J7GB41</accession>
<evidence type="ECO:0000313" key="3">
    <source>
        <dbReference type="EMBL" id="MBG6137118.1"/>
    </source>
</evidence>
<dbReference type="EMBL" id="JADOUF010000001">
    <property type="protein sequence ID" value="MBG6137118.1"/>
    <property type="molecule type" value="Genomic_DNA"/>
</dbReference>
<dbReference type="GO" id="GO:0016747">
    <property type="term" value="F:acyltransferase activity, transferring groups other than amino-acyl groups"/>
    <property type="evidence" value="ECO:0007669"/>
    <property type="project" value="InterPro"/>
</dbReference>
<protein>
    <submittedName>
        <fullName evidence="3">Peptidoglycan/LPS O-acetylase OafA/YrhL</fullName>
    </submittedName>
</protein>
<feature type="transmembrane region" description="Helical" evidence="1">
    <location>
        <begin position="166"/>
        <end position="182"/>
    </location>
</feature>
<dbReference type="Proteomes" id="UP000622552">
    <property type="component" value="Unassembled WGS sequence"/>
</dbReference>
<feature type="transmembrane region" description="Helical" evidence="1">
    <location>
        <begin position="270"/>
        <end position="290"/>
    </location>
</feature>
<feature type="transmembrane region" description="Helical" evidence="1">
    <location>
        <begin position="296"/>
        <end position="314"/>
    </location>
</feature>
<evidence type="ECO:0000259" key="2">
    <source>
        <dbReference type="Pfam" id="PF01757"/>
    </source>
</evidence>
<organism evidence="3 4">
    <name type="scientific">Longispora fulva</name>
    <dbReference type="NCBI Taxonomy" id="619741"/>
    <lineage>
        <taxon>Bacteria</taxon>
        <taxon>Bacillati</taxon>
        <taxon>Actinomycetota</taxon>
        <taxon>Actinomycetes</taxon>
        <taxon>Micromonosporales</taxon>
        <taxon>Micromonosporaceae</taxon>
        <taxon>Longispora</taxon>
    </lineage>
</organism>
<dbReference type="Pfam" id="PF01757">
    <property type="entry name" value="Acyl_transf_3"/>
    <property type="match status" value="1"/>
</dbReference>
<reference evidence="3" key="1">
    <citation type="submission" date="2020-11" db="EMBL/GenBank/DDBJ databases">
        <title>Sequencing the genomes of 1000 actinobacteria strains.</title>
        <authorList>
            <person name="Klenk H.-P."/>
        </authorList>
    </citation>
    <scope>NUCLEOTIDE SEQUENCE</scope>
    <source>
        <strain evidence="3">DSM 45356</strain>
    </source>
</reference>
<evidence type="ECO:0000313" key="4">
    <source>
        <dbReference type="Proteomes" id="UP000622552"/>
    </source>
</evidence>
<gene>
    <name evidence="3" type="ORF">IW245_003312</name>
</gene>
<feature type="transmembrane region" description="Helical" evidence="1">
    <location>
        <begin position="115"/>
        <end position="134"/>
    </location>
</feature>
<dbReference type="AlphaFoldDB" id="A0A8J7GB41"/>
<keyword evidence="4" id="KW-1185">Reference proteome</keyword>
<sequence length="344" mass="37551">MRSGYFDLLRAAAIARVVLYHSMGWAWITVAFPAMGLMFALAGALTAASLDRAPTGTVLGRRLRRLLPPVWALAAMAVPVMLLAGESAWSLGWWLLPLRDPHLAGRLAPALSMIWYIRVYLWFMLCSPLLLRVFRRYPVATLLTPFTLLVAFTVIGSRGGSVPQELWDLSLYGTCWLLGFAHHDGQLRAVRPRVFAALTGVLAVAGLAWIATHPGPRGFDLNDDPIGNALWSAALVLLMFRLAPRRDPLHRAPRLAGVVAFLNRRAMTIYLWHQMAILCAVALAAAVGAVLDRAEFLALVVALLAVAVAVVGWVEDLAARRPVRAPRLLRAAVNGGRLRATAQI</sequence>
<feature type="transmembrane region" description="Helical" evidence="1">
    <location>
        <begin position="141"/>
        <end position="160"/>
    </location>
</feature>
<keyword evidence="1" id="KW-1133">Transmembrane helix</keyword>
<evidence type="ECO:0000256" key="1">
    <source>
        <dbReference type="SAM" id="Phobius"/>
    </source>
</evidence>
<proteinExistence type="predicted"/>